<dbReference type="Proteomes" id="UP000092462">
    <property type="component" value="Unassembled WGS sequence"/>
</dbReference>
<evidence type="ECO:0000313" key="11">
    <source>
        <dbReference type="EnsemblMetazoa" id="PPAI007733-PA"/>
    </source>
</evidence>
<accession>A0A1B0DHU9</accession>
<reference evidence="11" key="1">
    <citation type="submission" date="2022-08" db="UniProtKB">
        <authorList>
            <consortium name="EnsemblMetazoa"/>
        </authorList>
    </citation>
    <scope>IDENTIFICATION</scope>
    <source>
        <strain evidence="11">Israel</strain>
    </source>
</reference>
<dbReference type="InterPro" id="IPR043170">
    <property type="entry name" value="PTPA_C_lid"/>
</dbReference>
<evidence type="ECO:0000256" key="10">
    <source>
        <dbReference type="RuleBase" id="RU361210"/>
    </source>
</evidence>
<evidence type="ECO:0000256" key="6">
    <source>
        <dbReference type="ARBA" id="ARBA00023110"/>
    </source>
</evidence>
<evidence type="ECO:0000256" key="5">
    <source>
        <dbReference type="ARBA" id="ARBA00022490"/>
    </source>
</evidence>
<evidence type="ECO:0000256" key="7">
    <source>
        <dbReference type="ARBA" id="ARBA00023235"/>
    </source>
</evidence>
<dbReference type="PANTHER" id="PTHR10012:SF0">
    <property type="entry name" value="SERINE_THREONINE-PROTEIN PHOSPHATASE 2A ACTIVATOR"/>
    <property type="match status" value="1"/>
</dbReference>
<proteinExistence type="inferred from homology"/>
<evidence type="ECO:0000256" key="3">
    <source>
        <dbReference type="ARBA" id="ARBA00011019"/>
    </source>
</evidence>
<dbReference type="SUPFAM" id="SSF140984">
    <property type="entry name" value="PTPA-like"/>
    <property type="match status" value="1"/>
</dbReference>
<comment type="catalytic activity">
    <reaction evidence="1 10">
        <text>[protein]-peptidylproline (omega=180) = [protein]-peptidylproline (omega=0)</text>
        <dbReference type="Rhea" id="RHEA:16237"/>
        <dbReference type="Rhea" id="RHEA-COMP:10747"/>
        <dbReference type="Rhea" id="RHEA-COMP:10748"/>
        <dbReference type="ChEBI" id="CHEBI:83833"/>
        <dbReference type="ChEBI" id="CHEBI:83834"/>
        <dbReference type="EC" id="5.2.1.8"/>
    </reaction>
</comment>
<keyword evidence="7 10" id="KW-0413">Isomerase</keyword>
<evidence type="ECO:0000256" key="4">
    <source>
        <dbReference type="ARBA" id="ARBA00013194"/>
    </source>
</evidence>
<dbReference type="InterPro" id="IPR037218">
    <property type="entry name" value="PTPA_sf"/>
</dbReference>
<keyword evidence="5 10" id="KW-0963">Cytoplasm</keyword>
<organism evidence="11 12">
    <name type="scientific">Phlebotomus papatasi</name>
    <name type="common">Sandfly</name>
    <dbReference type="NCBI Taxonomy" id="29031"/>
    <lineage>
        <taxon>Eukaryota</taxon>
        <taxon>Metazoa</taxon>
        <taxon>Ecdysozoa</taxon>
        <taxon>Arthropoda</taxon>
        <taxon>Hexapoda</taxon>
        <taxon>Insecta</taxon>
        <taxon>Pterygota</taxon>
        <taxon>Neoptera</taxon>
        <taxon>Endopterygota</taxon>
        <taxon>Diptera</taxon>
        <taxon>Nematocera</taxon>
        <taxon>Psychodoidea</taxon>
        <taxon>Psychodidae</taxon>
        <taxon>Phlebotomus</taxon>
        <taxon>Phlebotomus</taxon>
    </lineage>
</organism>
<dbReference type="GO" id="GO:0008160">
    <property type="term" value="F:protein tyrosine phosphatase activator activity"/>
    <property type="evidence" value="ECO:0007669"/>
    <property type="project" value="TreeGrafter"/>
</dbReference>
<dbReference type="PIRSF" id="PIRSF016325">
    <property type="entry name" value="Phstyr_phstse_ac"/>
    <property type="match status" value="1"/>
</dbReference>
<dbReference type="EC" id="5.2.1.8" evidence="4 10"/>
<dbReference type="PANTHER" id="PTHR10012">
    <property type="entry name" value="SERINE/THREONINE-PROTEIN PHOSPHATASE 2A REGULATORY SUBUNIT B"/>
    <property type="match status" value="1"/>
</dbReference>
<dbReference type="GO" id="GO:0007052">
    <property type="term" value="P:mitotic spindle organization"/>
    <property type="evidence" value="ECO:0007669"/>
    <property type="project" value="TreeGrafter"/>
</dbReference>
<dbReference type="Pfam" id="PF03095">
    <property type="entry name" value="PTPA"/>
    <property type="match status" value="1"/>
</dbReference>
<dbReference type="GO" id="GO:0000159">
    <property type="term" value="C:protein phosphatase type 2A complex"/>
    <property type="evidence" value="ECO:0007669"/>
    <property type="project" value="TreeGrafter"/>
</dbReference>
<comment type="function">
    <text evidence="10">PPIases accelerate the folding of proteins. It catalyzes the cis-trans isomerization of proline imidic peptide bonds in oligopeptides.</text>
</comment>
<dbReference type="VEuPathDB" id="VectorBase:PPAI007733"/>
<dbReference type="EnsemblMetazoa" id="PPAI007733-RA">
    <property type="protein sequence ID" value="PPAI007733-PA"/>
    <property type="gene ID" value="PPAI007733"/>
</dbReference>
<name>A0A1B0DHU9_PHLPP</name>
<dbReference type="EMBL" id="AJVK01034173">
    <property type="status" value="NOT_ANNOTATED_CDS"/>
    <property type="molecule type" value="Genomic_DNA"/>
</dbReference>
<dbReference type="CDD" id="cd04087">
    <property type="entry name" value="PTPA"/>
    <property type="match status" value="1"/>
</dbReference>
<keyword evidence="12" id="KW-1185">Reference proteome</keyword>
<dbReference type="GO" id="GO:0003755">
    <property type="term" value="F:peptidyl-prolyl cis-trans isomerase activity"/>
    <property type="evidence" value="ECO:0007669"/>
    <property type="project" value="UniProtKB-KW"/>
</dbReference>
<dbReference type="GO" id="GO:0005634">
    <property type="term" value="C:nucleus"/>
    <property type="evidence" value="ECO:0007669"/>
    <property type="project" value="TreeGrafter"/>
</dbReference>
<evidence type="ECO:0000256" key="8">
    <source>
        <dbReference type="ARBA" id="ARBA00044786"/>
    </source>
</evidence>
<dbReference type="Gene3D" id="1.20.120.1150">
    <property type="match status" value="1"/>
</dbReference>
<comment type="similarity">
    <text evidence="3 10">Belongs to the PTPA-type PPIase family.</text>
</comment>
<evidence type="ECO:0000256" key="9">
    <source>
        <dbReference type="ARBA" id="ARBA00044820"/>
    </source>
</evidence>
<dbReference type="AlphaFoldDB" id="A0A1B0DHU9"/>
<evidence type="ECO:0000313" key="12">
    <source>
        <dbReference type="Proteomes" id="UP000092462"/>
    </source>
</evidence>
<protein>
    <recommendedName>
        <fullName evidence="8 10">Serine/threonine-protein phosphatase 2A activator</fullName>
        <ecNumber evidence="4 10">5.2.1.8</ecNumber>
    </recommendedName>
    <alternativeName>
        <fullName evidence="9 10">Phosphotyrosyl phosphatase activator</fullName>
    </alternativeName>
</protein>
<dbReference type="GO" id="GO:0005737">
    <property type="term" value="C:cytoplasm"/>
    <property type="evidence" value="ECO:0007669"/>
    <property type="project" value="UniProtKB-SubCell"/>
</dbReference>
<dbReference type="FunFam" id="1.20.120.1150:FF:000002">
    <property type="entry name" value="Serine/threonine-protein phosphatase 2A activator"/>
    <property type="match status" value="1"/>
</dbReference>
<comment type="subcellular location">
    <subcellularLocation>
        <location evidence="2 10">Cytoplasm</location>
    </subcellularLocation>
</comment>
<evidence type="ECO:0000256" key="2">
    <source>
        <dbReference type="ARBA" id="ARBA00004496"/>
    </source>
</evidence>
<dbReference type="VEuPathDB" id="VectorBase:PPAPM1_005777"/>
<evidence type="ECO:0000256" key="1">
    <source>
        <dbReference type="ARBA" id="ARBA00000971"/>
    </source>
</evidence>
<keyword evidence="6 10" id="KW-0697">Rotamase</keyword>
<sequence length="360" mass="40284">MDNVHVITVKGMSVDEFVARHASPNPAAAEVFQPPTKCVKSAMDIPAWEHSEAYHELIGFINSVSMAIQGKKISSEVPKTAGVDKVVQLFVKLNALVDDTPPVDQPQRFGNSAYRTWYQKMTDSAEEMLLGILPEDKKAALPEIRAYFVDSFGNSTRIDYGTGHELAFIFFLCCLFKVGVFERTDSAAVGLQVFDTYLTFARRLQMTYRMEPAGSHGVWSLDDYQFVPFIWGSAQLAMNSPIEPAQFLDENVIARHRNDYMFISCIEYIQKVKTGHFAEHSNQLWSISAVQSWSKINSGLVKMYQKEVLAKFPVIQHVVFGSLMSFKPVKPGTVLSSVRLGFVPPSGMSRAPMPKLDPPK</sequence>
<dbReference type="InterPro" id="IPR004327">
    <property type="entry name" value="Phstyr_phstse_ac"/>
</dbReference>